<dbReference type="SMART" id="SM00065">
    <property type="entry name" value="GAF"/>
    <property type="match status" value="2"/>
</dbReference>
<dbReference type="SUPFAM" id="SSF47384">
    <property type="entry name" value="Homodimeric domain of signal transducing histidine kinase"/>
    <property type="match status" value="1"/>
</dbReference>
<dbReference type="Proteomes" id="UP001431572">
    <property type="component" value="Chromosome 1"/>
</dbReference>
<feature type="coiled-coil region" evidence="4">
    <location>
        <begin position="263"/>
        <end position="297"/>
    </location>
</feature>
<dbReference type="RefSeq" id="WP_341468402.1">
    <property type="nucleotide sequence ID" value="NZ_CP128399.1"/>
</dbReference>
<dbReference type="EMBL" id="CP128399">
    <property type="protein sequence ID" value="WJW66514.1"/>
    <property type="molecule type" value="Genomic_DNA"/>
</dbReference>
<evidence type="ECO:0000259" key="5">
    <source>
        <dbReference type="SMART" id="SM00065"/>
    </source>
</evidence>
<sequence>MKTGLFNKAFDSKSIIAIPNYWEDTSFEHSETINQMMKHADCKALLIVPLLADNQVIALLAIFKPEVYQWQEVDFIRASELSHIGGAAIKNARSIKQIKFLNDSKSVLLELCRKVLFTLDLNEMLDLLSERAKELLEVDSVTIGLIENNILVGDNQSPNLTFNYAPVLPSYLSGKGVGGRAYSTGQVAYTNDYFNDQSFEHSPDIDDMIRTSGIIASLAAPIYLKDDMIALMWASNFKAYNWTEHDIALAKEFTSLASLAIHNARLYRDLAKLNEKLERRNHELETLEEINRSLRVNTEIDKTTEYALKVAMKVLGAERGSIHLVNQNNPQLLNLEIFLDISQAAKNTSTSRYTRDDANAPDWLKEMQVGVGITGNVALRRQTLMIPDLTSLRQHLHGVSIDPNPKWKSGIFIPMFAADQFLGVLSLLSYESKIFFKDDERYAEMLTAQISYAVQYARQIENQHKQEQLQAALIMARTAAHELSQPLTLLQAEIELITDFGEEPTPEVFEEMKKAIFEMTSRIRAYQQIVRLATTEPVPGIRVINPHLSKP</sequence>
<dbReference type="Pfam" id="PF13185">
    <property type="entry name" value="GAF_2"/>
    <property type="match status" value="1"/>
</dbReference>
<dbReference type="PANTHER" id="PTHR43156:SF2">
    <property type="entry name" value="STAGE II SPORULATION PROTEIN E"/>
    <property type="match status" value="1"/>
</dbReference>
<dbReference type="InterPro" id="IPR003018">
    <property type="entry name" value="GAF"/>
</dbReference>
<dbReference type="EMBL" id="JACATZ010000001">
    <property type="protein sequence ID" value="NWJ44625.1"/>
    <property type="molecule type" value="Genomic_DNA"/>
</dbReference>
<dbReference type="InterPro" id="IPR029016">
    <property type="entry name" value="GAF-like_dom_sf"/>
</dbReference>
<keyword evidence="3" id="KW-0378">Hydrolase</keyword>
<dbReference type="InterPro" id="IPR052016">
    <property type="entry name" value="Bact_Sigma-Reg"/>
</dbReference>
<comment type="catalytic activity">
    <reaction evidence="1">
        <text>ATP + protein L-histidine = ADP + protein N-phospho-L-histidine.</text>
        <dbReference type="EC" id="2.7.13.3"/>
    </reaction>
</comment>
<dbReference type="Proteomes" id="UP000521676">
    <property type="component" value="Unassembled WGS sequence"/>
</dbReference>
<accession>A0A8T7M2I5</accession>
<keyword evidence="9" id="KW-1185">Reference proteome</keyword>
<keyword evidence="4" id="KW-0175">Coiled coil</keyword>
<dbReference type="SUPFAM" id="SSF55781">
    <property type="entry name" value="GAF domain-like"/>
    <property type="match status" value="3"/>
</dbReference>
<dbReference type="Gene3D" id="3.30.450.40">
    <property type="match status" value="3"/>
</dbReference>
<feature type="domain" description="GAF" evidence="5">
    <location>
        <begin position="299"/>
        <end position="464"/>
    </location>
</feature>
<name>A0A8T7M2I5_9CHLR</name>
<evidence type="ECO:0000256" key="2">
    <source>
        <dbReference type="ARBA" id="ARBA00012438"/>
    </source>
</evidence>
<evidence type="ECO:0000313" key="8">
    <source>
        <dbReference type="Proteomes" id="UP000521676"/>
    </source>
</evidence>
<reference evidence="6 8" key="1">
    <citation type="submission" date="2020-06" db="EMBL/GenBank/DDBJ databases">
        <title>Anoxygenic phototrophic Chloroflexota member uses a Type I reaction center.</title>
        <authorList>
            <person name="Tsuji J.M."/>
            <person name="Shaw N.A."/>
            <person name="Nagashima S."/>
            <person name="Venkiteswaran J."/>
            <person name="Schiff S.L."/>
            <person name="Hanada S."/>
            <person name="Tank M."/>
            <person name="Neufeld J.D."/>
        </authorList>
    </citation>
    <scope>NUCLEOTIDE SEQUENCE [LARGE SCALE GENOMIC DNA]</scope>
    <source>
        <strain evidence="6">L227-S17</strain>
    </source>
</reference>
<dbReference type="InterPro" id="IPR036097">
    <property type="entry name" value="HisK_dim/P_sf"/>
</dbReference>
<dbReference type="Pfam" id="PF01590">
    <property type="entry name" value="GAF"/>
    <property type="match status" value="1"/>
</dbReference>
<feature type="domain" description="GAF" evidence="5">
    <location>
        <begin position="120"/>
        <end position="271"/>
    </location>
</feature>
<organism evidence="6 8">
    <name type="scientific">Candidatus Chlorohelix allophototropha</name>
    <dbReference type="NCBI Taxonomy" id="3003348"/>
    <lineage>
        <taxon>Bacteria</taxon>
        <taxon>Bacillati</taxon>
        <taxon>Chloroflexota</taxon>
        <taxon>Chloroflexia</taxon>
        <taxon>Candidatus Chloroheliales</taxon>
        <taxon>Candidatus Chloroheliaceae</taxon>
        <taxon>Candidatus Chlorohelix</taxon>
    </lineage>
</organism>
<dbReference type="GO" id="GO:0016791">
    <property type="term" value="F:phosphatase activity"/>
    <property type="evidence" value="ECO:0007669"/>
    <property type="project" value="TreeGrafter"/>
</dbReference>
<reference evidence="7" key="2">
    <citation type="journal article" date="2024" name="Nature">
        <title>Anoxygenic phototroph of the Chloroflexota uses a type I reaction centre.</title>
        <authorList>
            <person name="Tsuji J.M."/>
            <person name="Shaw N.A."/>
            <person name="Nagashima S."/>
            <person name="Venkiteswaran J.J."/>
            <person name="Schiff S.L."/>
            <person name="Watanabe T."/>
            <person name="Fukui M."/>
            <person name="Hanada S."/>
            <person name="Tank M."/>
            <person name="Neufeld J.D."/>
        </authorList>
    </citation>
    <scope>NUCLEOTIDE SEQUENCE</scope>
    <source>
        <strain evidence="7">L227-S17</strain>
    </source>
</reference>
<dbReference type="AlphaFoldDB" id="A0A8T7M2I5"/>
<evidence type="ECO:0000313" key="9">
    <source>
        <dbReference type="Proteomes" id="UP001431572"/>
    </source>
</evidence>
<dbReference type="GO" id="GO:0000155">
    <property type="term" value="F:phosphorelay sensor kinase activity"/>
    <property type="evidence" value="ECO:0007669"/>
    <property type="project" value="InterPro"/>
</dbReference>
<protein>
    <recommendedName>
        <fullName evidence="2">histidine kinase</fullName>
        <ecNumber evidence="2">2.7.13.3</ecNumber>
    </recommendedName>
</protein>
<dbReference type="EC" id="2.7.13.3" evidence="2"/>
<evidence type="ECO:0000313" key="7">
    <source>
        <dbReference type="EMBL" id="WJW66514.1"/>
    </source>
</evidence>
<gene>
    <name evidence="6" type="ORF">HXX08_01985</name>
    <name evidence="7" type="ORF">OZ401_002317</name>
</gene>
<evidence type="ECO:0000256" key="3">
    <source>
        <dbReference type="ARBA" id="ARBA00022801"/>
    </source>
</evidence>
<evidence type="ECO:0000313" key="6">
    <source>
        <dbReference type="EMBL" id="NWJ44625.1"/>
    </source>
</evidence>
<proteinExistence type="predicted"/>
<evidence type="ECO:0000256" key="1">
    <source>
        <dbReference type="ARBA" id="ARBA00000085"/>
    </source>
</evidence>
<evidence type="ECO:0000256" key="4">
    <source>
        <dbReference type="SAM" id="Coils"/>
    </source>
</evidence>
<dbReference type="PANTHER" id="PTHR43156">
    <property type="entry name" value="STAGE II SPORULATION PROTEIN E-RELATED"/>
    <property type="match status" value="1"/>
</dbReference>